<dbReference type="GO" id="GO:0000160">
    <property type="term" value="P:phosphorelay signal transduction system"/>
    <property type="evidence" value="ECO:0007669"/>
    <property type="project" value="InterPro"/>
</dbReference>
<evidence type="ECO:0000259" key="3">
    <source>
        <dbReference type="PROSITE" id="PS50110"/>
    </source>
</evidence>
<keyword evidence="5" id="KW-1185">Reference proteome</keyword>
<dbReference type="KEGG" id="mel:Metbo_1079"/>
<dbReference type="EMBL" id="CP002551">
    <property type="protein sequence ID" value="ADZ09324.1"/>
    <property type="molecule type" value="Genomic_DNA"/>
</dbReference>
<dbReference type="HOGENOM" id="CLU_000445_69_8_2"/>
<feature type="domain" description="Response regulatory" evidence="3">
    <location>
        <begin position="1"/>
        <end position="101"/>
    </location>
</feature>
<reference evidence="4 5" key="2">
    <citation type="journal article" date="2014" name="Int. J. Syst. Evol. Microbiol.">
        <title>Methanobacterium paludis sp. nov. and a novel strain of Methanobacterium lacus isolated from northern peatlands.</title>
        <authorList>
            <person name="Cadillo-Quiroz H."/>
            <person name="Brauer S.L."/>
            <person name="Goodson N."/>
            <person name="Yavitt J.B."/>
            <person name="Zinder S.H."/>
        </authorList>
    </citation>
    <scope>NUCLEOTIDE SEQUENCE [LARGE SCALE GENOMIC DNA]</scope>
    <source>
        <strain evidence="4 5">AL-21</strain>
    </source>
</reference>
<dbReference type="STRING" id="877455.Metbo_1079"/>
<proteinExistence type="predicted"/>
<evidence type="ECO:0000313" key="4">
    <source>
        <dbReference type="EMBL" id="ADZ09324.1"/>
    </source>
</evidence>
<name>F0T5T1_METLA</name>
<dbReference type="SUPFAM" id="SSF52172">
    <property type="entry name" value="CheY-like"/>
    <property type="match status" value="1"/>
</dbReference>
<dbReference type="InterPro" id="IPR011006">
    <property type="entry name" value="CheY-like_superfamily"/>
</dbReference>
<dbReference type="PANTHER" id="PTHR44591:SF3">
    <property type="entry name" value="RESPONSE REGULATORY DOMAIN-CONTAINING PROTEIN"/>
    <property type="match status" value="1"/>
</dbReference>
<keyword evidence="1 2" id="KW-0597">Phosphoprotein</keyword>
<dbReference type="InterPro" id="IPR001789">
    <property type="entry name" value="Sig_transdc_resp-reg_receiver"/>
</dbReference>
<reference evidence="5" key="1">
    <citation type="submission" date="2011-02" db="EMBL/GenBank/DDBJ databases">
        <title>Complete sequence of Methanobacterium sp. AL-21.</title>
        <authorList>
            <consortium name="US DOE Joint Genome Institute"/>
            <person name="Lucas S."/>
            <person name="Copeland A."/>
            <person name="Lapidus A."/>
            <person name="Cheng J.-F."/>
            <person name="Goodwin L."/>
            <person name="Pitluck S."/>
            <person name="Chertkov O."/>
            <person name="Detter J.C."/>
            <person name="Han C."/>
            <person name="Tapia R."/>
            <person name="Land M."/>
            <person name="Hauser L."/>
            <person name="Kyrpides N."/>
            <person name="Ivanova N."/>
            <person name="Mikhailova N."/>
            <person name="Pagani I."/>
            <person name="Cadillo-Quiroz H."/>
            <person name="Imachi H."/>
            <person name="Zinder S."/>
            <person name="Liu W."/>
            <person name="Woyke T."/>
        </authorList>
    </citation>
    <scope>NUCLEOTIDE SEQUENCE [LARGE SCALE GENOMIC DNA]</scope>
    <source>
        <strain evidence="5">AL-21</strain>
    </source>
</reference>
<organism evidence="4 5">
    <name type="scientific">Methanobacterium lacus (strain AL-21)</name>
    <dbReference type="NCBI Taxonomy" id="877455"/>
    <lineage>
        <taxon>Archaea</taxon>
        <taxon>Methanobacteriati</taxon>
        <taxon>Methanobacteriota</taxon>
        <taxon>Methanomada group</taxon>
        <taxon>Methanobacteria</taxon>
        <taxon>Methanobacteriales</taxon>
        <taxon>Methanobacteriaceae</taxon>
        <taxon>Methanobacterium</taxon>
    </lineage>
</organism>
<sequence>MLSLDDTHNYDLVHSKRLDDGIKMFIKEKFDVMLLDLGLPDSDGMETFDIMRYNAPDIPIIVLTGFKEDVIEMGAVGRGAKNYIVKDELNTKLLIKSIDDALEDQ</sequence>
<dbReference type="InterPro" id="IPR050595">
    <property type="entry name" value="Bact_response_regulator"/>
</dbReference>
<dbReference type="PROSITE" id="PS50110">
    <property type="entry name" value="RESPONSE_REGULATORY"/>
    <property type="match status" value="1"/>
</dbReference>
<feature type="modified residue" description="4-aspartylphosphate" evidence="2">
    <location>
        <position position="36"/>
    </location>
</feature>
<dbReference type="eggNOG" id="arCOG02386">
    <property type="taxonomic scope" value="Archaea"/>
</dbReference>
<evidence type="ECO:0000256" key="1">
    <source>
        <dbReference type="ARBA" id="ARBA00022553"/>
    </source>
</evidence>
<gene>
    <name evidence="4" type="ordered locus">Metbo_1079</name>
</gene>
<dbReference type="Pfam" id="PF00072">
    <property type="entry name" value="Response_reg"/>
    <property type="match status" value="1"/>
</dbReference>
<dbReference type="AlphaFoldDB" id="F0T5T1"/>
<evidence type="ECO:0000313" key="5">
    <source>
        <dbReference type="Proteomes" id="UP000007490"/>
    </source>
</evidence>
<dbReference type="Proteomes" id="UP000007490">
    <property type="component" value="Chromosome"/>
</dbReference>
<dbReference type="CDD" id="cd00156">
    <property type="entry name" value="REC"/>
    <property type="match status" value="1"/>
</dbReference>
<evidence type="ECO:0000256" key="2">
    <source>
        <dbReference type="PROSITE-ProRule" id="PRU00169"/>
    </source>
</evidence>
<protein>
    <submittedName>
        <fullName evidence="4">Response regulator receiver</fullName>
    </submittedName>
</protein>
<dbReference type="Gene3D" id="3.40.50.2300">
    <property type="match status" value="1"/>
</dbReference>
<accession>F0T5T1</accession>
<dbReference type="PANTHER" id="PTHR44591">
    <property type="entry name" value="STRESS RESPONSE REGULATOR PROTEIN 1"/>
    <property type="match status" value="1"/>
</dbReference>